<dbReference type="Proteomes" id="UP001258017">
    <property type="component" value="Unassembled WGS sequence"/>
</dbReference>
<keyword evidence="2" id="KW-1185">Reference proteome</keyword>
<reference evidence="1" key="1">
    <citation type="submission" date="2021-08" db="EMBL/GenBank/DDBJ databases">
        <authorList>
            <person name="Misof B."/>
            <person name="Oliver O."/>
            <person name="Podsiadlowski L."/>
            <person name="Donath A."/>
            <person name="Peters R."/>
            <person name="Mayer C."/>
            <person name="Rust J."/>
            <person name="Gunkel S."/>
            <person name="Lesny P."/>
            <person name="Martin S."/>
            <person name="Oeyen J.P."/>
            <person name="Petersen M."/>
            <person name="Panagiotis P."/>
            <person name="Wilbrandt J."/>
            <person name="Tanja T."/>
        </authorList>
    </citation>
    <scope>NUCLEOTIDE SEQUENCE</scope>
    <source>
        <strain evidence="1">GBR_01_08_01A</strain>
        <tissue evidence="1">Thorax + abdomen</tissue>
    </source>
</reference>
<dbReference type="EMBL" id="JAIFRP010004357">
    <property type="protein sequence ID" value="KAK2577174.1"/>
    <property type="molecule type" value="Genomic_DNA"/>
</dbReference>
<protein>
    <submittedName>
        <fullName evidence="1">Uncharacterized protein</fullName>
    </submittedName>
</protein>
<organism evidence="1 2">
    <name type="scientific">Odynerus spinipes</name>
    <dbReference type="NCBI Taxonomy" id="1348599"/>
    <lineage>
        <taxon>Eukaryota</taxon>
        <taxon>Metazoa</taxon>
        <taxon>Ecdysozoa</taxon>
        <taxon>Arthropoda</taxon>
        <taxon>Hexapoda</taxon>
        <taxon>Insecta</taxon>
        <taxon>Pterygota</taxon>
        <taxon>Neoptera</taxon>
        <taxon>Endopterygota</taxon>
        <taxon>Hymenoptera</taxon>
        <taxon>Apocrita</taxon>
        <taxon>Aculeata</taxon>
        <taxon>Vespoidea</taxon>
        <taxon>Vespidae</taxon>
        <taxon>Eumeninae</taxon>
        <taxon>Odynerus</taxon>
    </lineage>
</organism>
<comment type="caution">
    <text evidence="1">The sequence shown here is derived from an EMBL/GenBank/DDBJ whole genome shotgun (WGS) entry which is preliminary data.</text>
</comment>
<accession>A0AAD9VJT3</accession>
<proteinExistence type="predicted"/>
<name>A0AAD9VJT3_9HYME</name>
<sequence length="78" mass="9224">MALFASTRPDDVRVGEDELNYVLTLRVEFNGYGENKTSNTKYDEKKYELPILTGWKGKERETTRKRNTLWEKPNRIRG</sequence>
<gene>
    <name evidence="1" type="ORF">KPH14_003331</name>
</gene>
<evidence type="ECO:0000313" key="2">
    <source>
        <dbReference type="Proteomes" id="UP001258017"/>
    </source>
</evidence>
<dbReference type="AlphaFoldDB" id="A0AAD9VJT3"/>
<reference evidence="1" key="2">
    <citation type="journal article" date="2023" name="Commun. Biol.">
        <title>Intrasexual cuticular hydrocarbon dimorphism in a wasp sheds light on hydrocarbon biosynthesis genes in Hymenoptera.</title>
        <authorList>
            <person name="Moris V.C."/>
            <person name="Podsiadlowski L."/>
            <person name="Martin S."/>
            <person name="Oeyen J.P."/>
            <person name="Donath A."/>
            <person name="Petersen M."/>
            <person name="Wilbrandt J."/>
            <person name="Misof B."/>
            <person name="Liedtke D."/>
            <person name="Thamm M."/>
            <person name="Scheiner R."/>
            <person name="Schmitt T."/>
            <person name="Niehuis O."/>
        </authorList>
    </citation>
    <scope>NUCLEOTIDE SEQUENCE</scope>
    <source>
        <strain evidence="1">GBR_01_08_01A</strain>
    </source>
</reference>
<evidence type="ECO:0000313" key="1">
    <source>
        <dbReference type="EMBL" id="KAK2577174.1"/>
    </source>
</evidence>